<keyword evidence="1" id="KW-0472">Membrane</keyword>
<reference evidence="3 4" key="1">
    <citation type="journal article" date="2019" name="Nat. Microbiol.">
        <title>Mediterranean grassland soil C-N compound turnover is dependent on rainfall and depth, and is mediated by genomically divergent microorganisms.</title>
        <authorList>
            <person name="Diamond S."/>
            <person name="Andeer P.F."/>
            <person name="Li Z."/>
            <person name="Crits-Christoph A."/>
            <person name="Burstein D."/>
            <person name="Anantharaman K."/>
            <person name="Lane K.R."/>
            <person name="Thomas B.C."/>
            <person name="Pan C."/>
            <person name="Northen T.R."/>
            <person name="Banfield J.F."/>
        </authorList>
    </citation>
    <scope>NUCLEOTIDE SEQUENCE [LARGE SCALE GENOMIC DNA]</scope>
    <source>
        <strain evidence="3">NP_8</strain>
    </source>
</reference>
<feature type="transmembrane region" description="Helical" evidence="1">
    <location>
        <begin position="255"/>
        <end position="271"/>
    </location>
</feature>
<evidence type="ECO:0000256" key="1">
    <source>
        <dbReference type="SAM" id="Phobius"/>
    </source>
</evidence>
<dbReference type="PANTHER" id="PTHR41771">
    <property type="entry name" value="MEMBRANE PROTEIN-RELATED"/>
    <property type="match status" value="1"/>
</dbReference>
<dbReference type="InterPro" id="IPR012507">
    <property type="entry name" value="YibE_F"/>
</dbReference>
<dbReference type="PANTHER" id="PTHR41771:SF1">
    <property type="entry name" value="MEMBRANE PROTEIN"/>
    <property type="match status" value="1"/>
</dbReference>
<feature type="signal peptide" evidence="2">
    <location>
        <begin position="1"/>
        <end position="29"/>
    </location>
</feature>
<keyword evidence="1" id="KW-1133">Transmembrane helix</keyword>
<protein>
    <submittedName>
        <fullName evidence="3">YibE/F family protein</fullName>
    </submittedName>
</protein>
<organism evidence="3 4">
    <name type="scientific">Candidatus Segetimicrobium genomatis</name>
    <dbReference type="NCBI Taxonomy" id="2569760"/>
    <lineage>
        <taxon>Bacteria</taxon>
        <taxon>Bacillati</taxon>
        <taxon>Candidatus Sysuimicrobiota</taxon>
        <taxon>Candidatus Sysuimicrobiia</taxon>
        <taxon>Candidatus Sysuimicrobiales</taxon>
        <taxon>Candidatus Segetimicrobiaceae</taxon>
        <taxon>Candidatus Segetimicrobium</taxon>
    </lineage>
</organism>
<keyword evidence="2" id="KW-0732">Signal</keyword>
<proteinExistence type="predicted"/>
<evidence type="ECO:0000256" key="2">
    <source>
        <dbReference type="SAM" id="SignalP"/>
    </source>
</evidence>
<feature type="transmembrane region" description="Helical" evidence="1">
    <location>
        <begin position="133"/>
        <end position="150"/>
    </location>
</feature>
<feature type="transmembrane region" description="Helical" evidence="1">
    <location>
        <begin position="182"/>
        <end position="200"/>
    </location>
</feature>
<name>A0A537IZT6_9BACT</name>
<dbReference type="Proteomes" id="UP000318834">
    <property type="component" value="Unassembled WGS sequence"/>
</dbReference>
<sequence length="386" mass="40428">MTRVRPFRAAVGTLLVAALTLGWAHAVPAQEPTPGPLPPFTESVPPDQFFRGKVVEILGERVGEVVGSPQLQQIVLVEIAIAGGNRERVRAEFSAVVAGGAGQALRPGDAVIVVKSPPPEQTYFVADRDRSRPLAFIAAVFVGLAVLLGRLRGVTSLVGLGITVVVLAEFVVPGILSGASPLLVSVLGALVIAVASIYLAHGFSRRTSIAVASTLITLTLSAFLAAAAVSVARLFGSGTEEAFYLQLGLLKQVNLRGLLLGGIILGAVGVLDDITTGQAAAVDEIHKANPSLPVRELYRRGRSVGTEHITSLVNTLFLAYAGASLPLFILFTINTYQPLWVTLSSEFVAEEIVRTLVGSIALILAVPITTQMAAYVLGRGVGQIRP</sequence>
<dbReference type="AlphaFoldDB" id="A0A537IZT6"/>
<gene>
    <name evidence="3" type="ORF">E6H05_02105</name>
</gene>
<keyword evidence="1" id="KW-0812">Transmembrane</keyword>
<dbReference type="EMBL" id="VBAP01000009">
    <property type="protein sequence ID" value="TMI76820.1"/>
    <property type="molecule type" value="Genomic_DNA"/>
</dbReference>
<comment type="caution">
    <text evidence="3">The sequence shown here is derived from an EMBL/GenBank/DDBJ whole genome shotgun (WGS) entry which is preliminary data.</text>
</comment>
<accession>A0A537IZT6</accession>
<feature type="transmembrane region" description="Helical" evidence="1">
    <location>
        <begin position="212"/>
        <end position="235"/>
    </location>
</feature>
<feature type="transmembrane region" description="Helical" evidence="1">
    <location>
        <begin position="309"/>
        <end position="333"/>
    </location>
</feature>
<dbReference type="Pfam" id="PF07907">
    <property type="entry name" value="YibE_F"/>
    <property type="match status" value="1"/>
</dbReference>
<feature type="transmembrane region" description="Helical" evidence="1">
    <location>
        <begin position="157"/>
        <end position="176"/>
    </location>
</feature>
<evidence type="ECO:0000313" key="4">
    <source>
        <dbReference type="Proteomes" id="UP000318834"/>
    </source>
</evidence>
<evidence type="ECO:0000313" key="3">
    <source>
        <dbReference type="EMBL" id="TMI76820.1"/>
    </source>
</evidence>
<feature type="chain" id="PRO_5022174719" evidence="2">
    <location>
        <begin position="30"/>
        <end position="386"/>
    </location>
</feature>
<feature type="transmembrane region" description="Helical" evidence="1">
    <location>
        <begin position="353"/>
        <end position="377"/>
    </location>
</feature>